<proteinExistence type="predicted"/>
<dbReference type="EMBL" id="OCYS01000084">
    <property type="protein sequence ID" value="SON87479.1"/>
    <property type="molecule type" value="Genomic_DNA"/>
</dbReference>
<name>A0AB38E0A6_XANCH</name>
<comment type="caution">
    <text evidence="1">The sequence shown here is derived from an EMBL/GenBank/DDBJ whole genome shotgun (WGS) entry which is preliminary data.</text>
</comment>
<gene>
    <name evidence="1" type="ORF">XAP7430_300002</name>
</gene>
<sequence>MADASGRESVVRWVWIPDRAGPSVAHQREHRQRQLQFNLWLGVFNVFEPLGRCAYVSGRFRWFWNLRGGHGSDIAKRCRHR</sequence>
<evidence type="ECO:0000313" key="1">
    <source>
        <dbReference type="EMBL" id="SON87479.1"/>
    </source>
</evidence>
<protein>
    <submittedName>
        <fullName evidence="1">Uncharacterized protein</fullName>
    </submittedName>
</protein>
<accession>A0AB38E0A6</accession>
<reference evidence="1 2" key="1">
    <citation type="submission" date="2017-10" db="EMBL/GenBank/DDBJ databases">
        <authorList>
            <person name="Regsiter A."/>
            <person name="William W."/>
        </authorList>
    </citation>
    <scope>NUCLEOTIDE SEQUENCE [LARGE SCALE GENOMIC DNA]</scope>
    <source>
        <strain evidence="1 2">CFBP7430</strain>
    </source>
</reference>
<evidence type="ECO:0000313" key="2">
    <source>
        <dbReference type="Proteomes" id="UP000234166"/>
    </source>
</evidence>
<organism evidence="1 2">
    <name type="scientific">Xanthomonas campestris pv. phaseoli</name>
    <dbReference type="NCBI Taxonomy" id="317013"/>
    <lineage>
        <taxon>Bacteria</taxon>
        <taxon>Pseudomonadati</taxon>
        <taxon>Pseudomonadota</taxon>
        <taxon>Gammaproteobacteria</taxon>
        <taxon>Lysobacterales</taxon>
        <taxon>Lysobacteraceae</taxon>
        <taxon>Xanthomonas</taxon>
    </lineage>
</organism>
<dbReference type="Proteomes" id="UP000234166">
    <property type="component" value="Unassembled WGS sequence"/>
</dbReference>
<dbReference type="AlphaFoldDB" id="A0AB38E0A6"/>